<evidence type="ECO:0000313" key="1">
    <source>
        <dbReference type="EMBL" id="SLM28187.1"/>
    </source>
</evidence>
<gene>
    <name evidence="1" type="ORF">MTBBW1_1270037</name>
</gene>
<dbReference type="AlphaFoldDB" id="A0A1W1H6U3"/>
<dbReference type="EMBL" id="FWEV01000032">
    <property type="protein sequence ID" value="SLM28187.1"/>
    <property type="molecule type" value="Genomic_DNA"/>
</dbReference>
<reference evidence="1 2" key="1">
    <citation type="submission" date="2017-03" db="EMBL/GenBank/DDBJ databases">
        <authorList>
            <person name="Afonso C.L."/>
            <person name="Miller P.J."/>
            <person name="Scott M.A."/>
            <person name="Spackman E."/>
            <person name="Goraichik I."/>
            <person name="Dimitrov K.M."/>
            <person name="Suarez D.L."/>
            <person name="Swayne D.E."/>
        </authorList>
    </citation>
    <scope>NUCLEOTIDE SEQUENCE [LARGE SCALE GENOMIC DNA]</scope>
    <source>
        <strain evidence="1">PRJEB14757</strain>
    </source>
</reference>
<organism evidence="1 2">
    <name type="scientific">Desulfamplus magnetovallimortis</name>
    <dbReference type="NCBI Taxonomy" id="1246637"/>
    <lineage>
        <taxon>Bacteria</taxon>
        <taxon>Pseudomonadati</taxon>
        <taxon>Thermodesulfobacteriota</taxon>
        <taxon>Desulfobacteria</taxon>
        <taxon>Desulfobacterales</taxon>
        <taxon>Desulfobacteraceae</taxon>
        <taxon>Desulfamplus</taxon>
    </lineage>
</organism>
<protein>
    <submittedName>
        <fullName evidence="1">Uncharacterized protein</fullName>
    </submittedName>
</protein>
<proteinExistence type="predicted"/>
<dbReference type="Proteomes" id="UP000191931">
    <property type="component" value="Unassembled WGS sequence"/>
</dbReference>
<dbReference type="Pfam" id="PF13689">
    <property type="entry name" value="DUF4154"/>
    <property type="match status" value="1"/>
</dbReference>
<accession>A0A1W1H6U3</accession>
<evidence type="ECO:0000313" key="2">
    <source>
        <dbReference type="Proteomes" id="UP000191931"/>
    </source>
</evidence>
<dbReference type="InterPro" id="IPR025293">
    <property type="entry name" value="YfiR/HmsC-like"/>
</dbReference>
<dbReference type="STRING" id="1246637.MTBBW1_1270037"/>
<name>A0A1W1H6U3_9BACT</name>
<sequence>MIKKISSVGDKRETFVNDKKMSSVGDNKENLADKNIATTVDNNIVPPIVDAQIVIVTRSEKKKAQALLDMIAGHPILTVGDFPGFAEQGGILNFYPKPNNRIGFEINVDAKNRSGIKISSHLLRLARIVSDR</sequence>
<keyword evidence="2" id="KW-1185">Reference proteome</keyword>
<dbReference type="RefSeq" id="WP_186441332.1">
    <property type="nucleotide sequence ID" value="NZ_LT828547.1"/>
</dbReference>